<sequence length="203" mass="23510">MPAKNKQSKTAKRRTEQNSTRTVEAEVRQDSQARNLLSSQPKLTPRSTKRTLKKAELKKELRSAKLYGKKKERVYSEKELNLPILNKAILPGSIKKSGKKGKIFVKDDDTNILNKLIKQINDDKDLINESKLEKSKRLEEIRQFKLQEIQSKQEEKLNKLNDKKVEIKNKSNTARLNRRKNAKETKKSIIKQADKKVKSVSFA</sequence>
<keyword evidence="5" id="KW-0813">Transport</keyword>
<dbReference type="OrthoDB" id="1743802at2759"/>
<gene>
    <name evidence="11" type="ORF">CANARDRAFT_28069</name>
</gene>
<keyword evidence="7" id="KW-0509">mRNA transport</keyword>
<feature type="region of interest" description="Disordered" evidence="10">
    <location>
        <begin position="1"/>
        <end position="55"/>
    </location>
</feature>
<proteinExistence type="inferred from homology"/>
<evidence type="ECO:0000256" key="3">
    <source>
        <dbReference type="ARBA" id="ARBA00019670"/>
    </source>
</evidence>
<evidence type="ECO:0000256" key="7">
    <source>
        <dbReference type="ARBA" id="ARBA00022816"/>
    </source>
</evidence>
<dbReference type="GO" id="GO:0030687">
    <property type="term" value="C:preribosome, large subunit precursor"/>
    <property type="evidence" value="ECO:0007669"/>
    <property type="project" value="TreeGrafter"/>
</dbReference>
<organism evidence="11 12">
    <name type="scientific">[Candida] arabinofermentans NRRL YB-2248</name>
    <dbReference type="NCBI Taxonomy" id="983967"/>
    <lineage>
        <taxon>Eukaryota</taxon>
        <taxon>Fungi</taxon>
        <taxon>Dikarya</taxon>
        <taxon>Ascomycota</taxon>
        <taxon>Saccharomycotina</taxon>
        <taxon>Pichiomycetes</taxon>
        <taxon>Pichiales</taxon>
        <taxon>Pichiaceae</taxon>
        <taxon>Ogataea</taxon>
        <taxon>Ogataea/Candida clade</taxon>
    </lineage>
</organism>
<dbReference type="GO" id="GO:0008298">
    <property type="term" value="P:intracellular mRNA localization"/>
    <property type="evidence" value="ECO:0007669"/>
    <property type="project" value="TreeGrafter"/>
</dbReference>
<dbReference type="Proteomes" id="UP000094801">
    <property type="component" value="Unassembled WGS sequence"/>
</dbReference>
<evidence type="ECO:0000256" key="6">
    <source>
        <dbReference type="ARBA" id="ARBA00022517"/>
    </source>
</evidence>
<evidence type="ECO:0000256" key="8">
    <source>
        <dbReference type="ARBA" id="ARBA00023054"/>
    </source>
</evidence>
<evidence type="ECO:0000256" key="2">
    <source>
        <dbReference type="ARBA" id="ARBA00008132"/>
    </source>
</evidence>
<keyword evidence="8" id="KW-0175">Coiled coil</keyword>
<dbReference type="GO" id="GO:0003729">
    <property type="term" value="F:mRNA binding"/>
    <property type="evidence" value="ECO:0007669"/>
    <property type="project" value="InterPro"/>
</dbReference>
<evidence type="ECO:0000313" key="12">
    <source>
        <dbReference type="Proteomes" id="UP000094801"/>
    </source>
</evidence>
<keyword evidence="12" id="KW-1185">Reference proteome</keyword>
<dbReference type="PANTHER" id="PTHR28028:SF1">
    <property type="entry name" value="60S RIBOSOMAL SUBUNIT ASSEMBLY_EXPORT PROTEIN LOC1"/>
    <property type="match status" value="1"/>
</dbReference>
<evidence type="ECO:0000256" key="4">
    <source>
        <dbReference type="ARBA" id="ARBA00020853"/>
    </source>
</evidence>
<keyword evidence="6" id="KW-0690">Ribosome biogenesis</keyword>
<dbReference type="STRING" id="983967.A0A1E4T2P3"/>
<dbReference type="AlphaFoldDB" id="A0A1E4T2P3"/>
<dbReference type="GO" id="GO:0005730">
    <property type="term" value="C:nucleolus"/>
    <property type="evidence" value="ECO:0007669"/>
    <property type="project" value="UniProtKB-SubCell"/>
</dbReference>
<dbReference type="PANTHER" id="PTHR28028">
    <property type="entry name" value="60S RIBOSOMAL SUBUNIT ASSEMBLY/EXPORT PROTEIN LOC1"/>
    <property type="match status" value="1"/>
</dbReference>
<dbReference type="GO" id="GO:0042273">
    <property type="term" value="P:ribosomal large subunit biogenesis"/>
    <property type="evidence" value="ECO:0007669"/>
    <property type="project" value="InterPro"/>
</dbReference>
<accession>A0A1E4T2P3</accession>
<comment type="similarity">
    <text evidence="2">Belongs to the LOC1 family.</text>
</comment>
<evidence type="ECO:0000256" key="10">
    <source>
        <dbReference type="SAM" id="MobiDB-lite"/>
    </source>
</evidence>
<feature type="region of interest" description="Disordered" evidence="10">
    <location>
        <begin position="166"/>
        <end position="190"/>
    </location>
</feature>
<protein>
    <recommendedName>
        <fullName evidence="3">60S ribosomal subunit assembly/export protein LOC1</fullName>
    </recommendedName>
    <alternativeName>
        <fullName evidence="4">60S ribosomal subunit assembly/export protein loc1</fullName>
    </alternativeName>
</protein>
<reference evidence="12" key="1">
    <citation type="submission" date="2016-04" db="EMBL/GenBank/DDBJ databases">
        <title>Comparative genomics of biotechnologically important yeasts.</title>
        <authorList>
            <consortium name="DOE Joint Genome Institute"/>
            <person name="Riley R."/>
            <person name="Haridas S."/>
            <person name="Wolfe K.H."/>
            <person name="Lopes M.R."/>
            <person name="Hittinger C.T."/>
            <person name="Goker M."/>
            <person name="Salamov A."/>
            <person name="Wisecaver J."/>
            <person name="Long T.M."/>
            <person name="Aerts A.L."/>
            <person name="Barry K."/>
            <person name="Choi C."/>
            <person name="Clum A."/>
            <person name="Coughlan A.Y."/>
            <person name="Deshpande S."/>
            <person name="Douglass A.P."/>
            <person name="Hanson S.J."/>
            <person name="Klenk H.-P."/>
            <person name="Labutti K."/>
            <person name="Lapidus A."/>
            <person name="Lindquist E."/>
            <person name="Lipzen A."/>
            <person name="Meier-Kolthoff J.P."/>
            <person name="Ohm R.A."/>
            <person name="Otillar R.P."/>
            <person name="Pangilinan J."/>
            <person name="Peng Y."/>
            <person name="Rokas A."/>
            <person name="Rosa C.A."/>
            <person name="Scheuner C."/>
            <person name="Sibirny A.A."/>
            <person name="Slot J.C."/>
            <person name="Stielow J.B."/>
            <person name="Sun H."/>
            <person name="Kurtzman C.P."/>
            <person name="Blackwell M."/>
            <person name="Grigoriev I.V."/>
            <person name="Jeffries T.W."/>
        </authorList>
    </citation>
    <scope>NUCLEOTIDE SEQUENCE [LARGE SCALE GENOMIC DNA]</scope>
    <source>
        <strain evidence="12">NRRL YB-2248</strain>
    </source>
</reference>
<evidence type="ECO:0000256" key="9">
    <source>
        <dbReference type="ARBA" id="ARBA00023242"/>
    </source>
</evidence>
<name>A0A1E4T2P3_9ASCO</name>
<evidence type="ECO:0000313" key="11">
    <source>
        <dbReference type="EMBL" id="ODV86017.1"/>
    </source>
</evidence>
<feature type="compositionally biased region" description="Basic residues" evidence="10">
    <location>
        <begin position="1"/>
        <end position="12"/>
    </location>
</feature>
<evidence type="ECO:0000256" key="5">
    <source>
        <dbReference type="ARBA" id="ARBA00022448"/>
    </source>
</evidence>
<dbReference type="InterPro" id="IPR037650">
    <property type="entry name" value="Loc1"/>
</dbReference>
<dbReference type="GO" id="GO:0051028">
    <property type="term" value="P:mRNA transport"/>
    <property type="evidence" value="ECO:0007669"/>
    <property type="project" value="UniProtKB-KW"/>
</dbReference>
<evidence type="ECO:0000256" key="1">
    <source>
        <dbReference type="ARBA" id="ARBA00004604"/>
    </source>
</evidence>
<dbReference type="EMBL" id="KV453851">
    <property type="protein sequence ID" value="ODV86017.1"/>
    <property type="molecule type" value="Genomic_DNA"/>
</dbReference>
<feature type="compositionally biased region" description="Polar residues" evidence="10">
    <location>
        <begin position="32"/>
        <end position="46"/>
    </location>
</feature>
<comment type="subcellular location">
    <subcellularLocation>
        <location evidence="1">Nucleus</location>
        <location evidence="1">Nucleolus</location>
    </subcellularLocation>
</comment>
<keyword evidence="9" id="KW-0539">Nucleus</keyword>